<accession>A0ABR0EFH9</accession>
<dbReference type="PANTHER" id="PTHR24148">
    <property type="entry name" value="ANKYRIN REPEAT DOMAIN-CONTAINING PROTEIN 39 HOMOLOG-RELATED"/>
    <property type="match status" value="1"/>
</dbReference>
<evidence type="ECO:0000313" key="3">
    <source>
        <dbReference type="Proteomes" id="UP001305779"/>
    </source>
</evidence>
<dbReference type="SUPFAM" id="SSF54427">
    <property type="entry name" value="NTF2-like"/>
    <property type="match status" value="1"/>
</dbReference>
<protein>
    <recommendedName>
        <fullName evidence="1">Heterokaryon incompatibility domain-containing protein</fullName>
    </recommendedName>
</protein>
<reference evidence="2 3" key="1">
    <citation type="journal article" date="2023" name="G3 (Bethesda)">
        <title>A chromosome-level genome assembly of Zasmidium syzygii isolated from banana leaves.</title>
        <authorList>
            <person name="van Westerhoven A.C."/>
            <person name="Mehrabi R."/>
            <person name="Talebi R."/>
            <person name="Steentjes M.B.F."/>
            <person name="Corcolon B."/>
            <person name="Chong P.A."/>
            <person name="Kema G.H.J."/>
            <person name="Seidl M.F."/>
        </authorList>
    </citation>
    <scope>NUCLEOTIDE SEQUENCE [LARGE SCALE GENOMIC DNA]</scope>
    <source>
        <strain evidence="2 3">P124</strain>
    </source>
</reference>
<comment type="caution">
    <text evidence="2">The sequence shown here is derived from an EMBL/GenBank/DDBJ whole genome shotgun (WGS) entry which is preliminary data.</text>
</comment>
<organism evidence="2 3">
    <name type="scientific">Zasmidium cellare</name>
    <name type="common">Wine cellar mold</name>
    <name type="synonym">Racodium cellare</name>
    <dbReference type="NCBI Taxonomy" id="395010"/>
    <lineage>
        <taxon>Eukaryota</taxon>
        <taxon>Fungi</taxon>
        <taxon>Dikarya</taxon>
        <taxon>Ascomycota</taxon>
        <taxon>Pezizomycotina</taxon>
        <taxon>Dothideomycetes</taxon>
        <taxon>Dothideomycetidae</taxon>
        <taxon>Mycosphaerellales</taxon>
        <taxon>Mycosphaerellaceae</taxon>
        <taxon>Zasmidium</taxon>
    </lineage>
</organism>
<evidence type="ECO:0000313" key="2">
    <source>
        <dbReference type="EMBL" id="KAK4500255.1"/>
    </source>
</evidence>
<evidence type="ECO:0000259" key="1">
    <source>
        <dbReference type="Pfam" id="PF06985"/>
    </source>
</evidence>
<feature type="domain" description="Heterokaryon incompatibility" evidence="1">
    <location>
        <begin position="169"/>
        <end position="272"/>
    </location>
</feature>
<proteinExistence type="predicted"/>
<dbReference type="Proteomes" id="UP001305779">
    <property type="component" value="Unassembled WGS sequence"/>
</dbReference>
<dbReference type="PANTHER" id="PTHR24148:SF73">
    <property type="entry name" value="HET DOMAIN PROTEIN (AFU_ORTHOLOGUE AFUA_8G01020)"/>
    <property type="match status" value="1"/>
</dbReference>
<dbReference type="InterPro" id="IPR010730">
    <property type="entry name" value="HET"/>
</dbReference>
<sequence>MSGTFGLGPPPAVDESSRSIEQYISETVHLITWAINNRYLGSDSGTTKANSHPVWDRVADDFNAEPEYLAAAVARDLSQAFPLNLSDDGFKTYVIGRDRVQEMFRRLVDAYPGYQIKAKDISTTVHEKARWAISYVTMETYDLPPGVVRHSLGVFEWKRIGGKWLLTKVLVWVDALCINQADLDERSRQVSLMKQIFSRAESVYIWLGMAPGRPVARALDEGPDSGDLRWMVSLNRETRENEPFVGLSTQDLDYLLSWKDHAWWKRKWVLQEIAVARHPPLVLFDDFVFDGWAFFRAWPMELVFSRQWDVRADDIDVHVVGTQKSWKAFMSAEHSMRVPWKLRSWWEYYQVSLGGGRPLGELLRLAAASLASHELDHVFGLIGLATPFHRAAIPINYKKAPKELFMDVSRLLWSRETNPTQHAILKDSEDSSFDVLAFQWERYRSPSWVCNFSQPTTYDRIDYQMWLYLDDQQTAERQNYIQDEPGSPSYAKTEAGVTSCAHSC</sequence>
<dbReference type="EMBL" id="JAXOVC010000006">
    <property type="protein sequence ID" value="KAK4500255.1"/>
    <property type="molecule type" value="Genomic_DNA"/>
</dbReference>
<name>A0ABR0EFH9_ZASCE</name>
<dbReference type="InterPro" id="IPR032710">
    <property type="entry name" value="NTF2-like_dom_sf"/>
</dbReference>
<gene>
    <name evidence="2" type="ORF">PRZ48_008444</name>
</gene>
<dbReference type="Pfam" id="PF06985">
    <property type="entry name" value="HET"/>
    <property type="match status" value="1"/>
</dbReference>
<keyword evidence="3" id="KW-1185">Reference proteome</keyword>
<dbReference type="InterPro" id="IPR052895">
    <property type="entry name" value="HetReg/Transcr_Mod"/>
</dbReference>